<protein>
    <submittedName>
        <fullName evidence="2">ABC transporter permease</fullName>
    </submittedName>
</protein>
<dbReference type="Pfam" id="PF12679">
    <property type="entry name" value="ABC2_membrane_2"/>
    <property type="match status" value="1"/>
</dbReference>
<keyword evidence="1" id="KW-0472">Membrane</keyword>
<organism evidence="2 3">
    <name type="scientific">Gloeobacter morelensis MG652769</name>
    <dbReference type="NCBI Taxonomy" id="2781736"/>
    <lineage>
        <taxon>Bacteria</taxon>
        <taxon>Bacillati</taxon>
        <taxon>Cyanobacteriota</taxon>
        <taxon>Cyanophyceae</taxon>
        <taxon>Gloeobacterales</taxon>
        <taxon>Gloeobacteraceae</taxon>
        <taxon>Gloeobacter</taxon>
        <taxon>Gloeobacter morelensis</taxon>
    </lineage>
</organism>
<keyword evidence="3" id="KW-1185">Reference proteome</keyword>
<sequence length="259" mass="28018">MNAVRIWAVASNVFRESVRDRILYLIALFAVLLLVGARLLPDLSAGAEYKIVLDLGLGAMHLFGLVVAIFLGTNLLSKEIDKRTIFVLLSKPLGRGEFILGKHLGLAAVIALLVAAMALCFFGVVWIERVPVAELGIPLVLSVVFAYIELLLLVAAALFFGSFASAVMASIFTLCLYLVGHFTQDLLKLGRLAGSTSIEQATQILYLVLPDLERLNLRNGAVFGQIPPTTELVQAGAYGLLYTGILLALAIAVFSRREF</sequence>
<dbReference type="PANTHER" id="PTHR43471:SF10">
    <property type="entry name" value="SLL1107 PROTEIN"/>
    <property type="match status" value="1"/>
</dbReference>
<proteinExistence type="predicted"/>
<evidence type="ECO:0000313" key="2">
    <source>
        <dbReference type="EMBL" id="UFP93207.1"/>
    </source>
</evidence>
<keyword evidence="1" id="KW-0812">Transmembrane</keyword>
<accession>A0ABY3PI46</accession>
<feature type="transmembrane region" description="Helical" evidence="1">
    <location>
        <begin position="21"/>
        <end position="40"/>
    </location>
</feature>
<reference evidence="2 3" key="1">
    <citation type="journal article" date="2021" name="Genome Biol. Evol.">
        <title>Complete Genome Sequencing of a Novel Gloeobacter Species from a Waterfall Cave in Mexico.</title>
        <authorList>
            <person name="Saw J.H."/>
            <person name="Cardona T."/>
            <person name="Montejano G."/>
        </authorList>
    </citation>
    <scope>NUCLEOTIDE SEQUENCE [LARGE SCALE GENOMIC DNA]</scope>
    <source>
        <strain evidence="2">MG652769</strain>
    </source>
</reference>
<gene>
    <name evidence="2" type="ORF">ISF26_15505</name>
</gene>
<evidence type="ECO:0000256" key="1">
    <source>
        <dbReference type="SAM" id="Phobius"/>
    </source>
</evidence>
<dbReference type="EMBL" id="CP063845">
    <property type="protein sequence ID" value="UFP93207.1"/>
    <property type="molecule type" value="Genomic_DNA"/>
</dbReference>
<name>A0ABY3PI46_9CYAN</name>
<feature type="transmembrane region" description="Helical" evidence="1">
    <location>
        <begin position="235"/>
        <end position="254"/>
    </location>
</feature>
<feature type="transmembrane region" description="Helical" evidence="1">
    <location>
        <begin position="52"/>
        <end position="76"/>
    </location>
</feature>
<dbReference type="Proteomes" id="UP001054846">
    <property type="component" value="Chromosome"/>
</dbReference>
<keyword evidence="1" id="KW-1133">Transmembrane helix</keyword>
<dbReference type="RefSeq" id="WP_230840207.1">
    <property type="nucleotide sequence ID" value="NZ_CP063845.1"/>
</dbReference>
<feature type="transmembrane region" description="Helical" evidence="1">
    <location>
        <begin position="139"/>
        <end position="159"/>
    </location>
</feature>
<dbReference type="PANTHER" id="PTHR43471">
    <property type="entry name" value="ABC TRANSPORTER PERMEASE"/>
    <property type="match status" value="1"/>
</dbReference>
<feature type="transmembrane region" description="Helical" evidence="1">
    <location>
        <begin position="104"/>
        <end position="127"/>
    </location>
</feature>
<feature type="transmembrane region" description="Helical" evidence="1">
    <location>
        <begin position="166"/>
        <end position="183"/>
    </location>
</feature>
<evidence type="ECO:0000313" key="3">
    <source>
        <dbReference type="Proteomes" id="UP001054846"/>
    </source>
</evidence>